<evidence type="ECO:0000259" key="1">
    <source>
        <dbReference type="Pfam" id="PF26308"/>
    </source>
</evidence>
<keyword evidence="3" id="KW-1185">Reference proteome</keyword>
<dbReference type="RefSeq" id="WP_307186120.1">
    <property type="nucleotide sequence ID" value="NZ_JAUTBA010000001.1"/>
</dbReference>
<organism evidence="2 3">
    <name type="scientific">Sphingobacterium zeae</name>
    <dbReference type="NCBI Taxonomy" id="1776859"/>
    <lineage>
        <taxon>Bacteria</taxon>
        <taxon>Pseudomonadati</taxon>
        <taxon>Bacteroidota</taxon>
        <taxon>Sphingobacteriia</taxon>
        <taxon>Sphingobacteriales</taxon>
        <taxon>Sphingobacteriaceae</taxon>
        <taxon>Sphingobacterium</taxon>
    </lineage>
</organism>
<sequence length="443" mass="52415">MNKIDINEKLQKFPIRVNHQVQLNSPNQEVEIWNGRFNLYFKEVSLTINGEIYYSWFPDSGVKFKGEIQNRTSYVKDLFTEQYIVKVDDQKVGSGYLQGVILEEEINVCEGSLNEFWKGNIEIPVEEIRFCLPNMRSFVGEIIRSNSKNKLPYHGRLTFISKPYELYLDQIENYNYLLFELRKKGGYAIFYEGKIFKEGGLISLSEFLNWHNRFHTFLTLLNGRIVAPLFYSGFKNNKNLWSHYTDYYKSQFRDVNSWSEGLDFKDINNLWMEFDNLWQDENDRDFISTLTHWYVEANSKAGKIEGAIILIQTALELLFNWLIIEKNKEITRSKTRKMNAIEKLEKLIDKLQIDTKIPENLDNLKKFNDNGPMAIVNIRNALVHGDKKGRTTLNRISEEVMDEVLQLGIWYVELSFLKIFKYSGRYYNRTSGRKNEMIPWKDI</sequence>
<name>A0ABU0U6B5_9SPHI</name>
<gene>
    <name evidence="2" type="ORF">QE382_002472</name>
</gene>
<evidence type="ECO:0000313" key="2">
    <source>
        <dbReference type="EMBL" id="MDQ1150488.1"/>
    </source>
</evidence>
<proteinExistence type="predicted"/>
<dbReference type="InterPro" id="IPR058684">
    <property type="entry name" value="YopA_M"/>
</dbReference>
<dbReference type="Pfam" id="PF26308">
    <property type="entry name" value="YopA_M"/>
    <property type="match status" value="1"/>
</dbReference>
<evidence type="ECO:0000313" key="3">
    <source>
        <dbReference type="Proteomes" id="UP001244640"/>
    </source>
</evidence>
<dbReference type="Proteomes" id="UP001244640">
    <property type="component" value="Unassembled WGS sequence"/>
</dbReference>
<protein>
    <recommendedName>
        <fullName evidence="1">YopA central domain-containing protein</fullName>
    </recommendedName>
</protein>
<reference evidence="2 3" key="1">
    <citation type="submission" date="2023-07" db="EMBL/GenBank/DDBJ databases">
        <title>Functional and genomic diversity of the sorghum phyllosphere microbiome.</title>
        <authorList>
            <person name="Shade A."/>
        </authorList>
    </citation>
    <scope>NUCLEOTIDE SEQUENCE [LARGE SCALE GENOMIC DNA]</scope>
    <source>
        <strain evidence="2 3">SORGH_AS_0892</strain>
    </source>
</reference>
<dbReference type="EMBL" id="JAUTBA010000001">
    <property type="protein sequence ID" value="MDQ1150488.1"/>
    <property type="molecule type" value="Genomic_DNA"/>
</dbReference>
<feature type="domain" description="YopA central" evidence="1">
    <location>
        <begin position="123"/>
        <end position="254"/>
    </location>
</feature>
<comment type="caution">
    <text evidence="2">The sequence shown here is derived from an EMBL/GenBank/DDBJ whole genome shotgun (WGS) entry which is preliminary data.</text>
</comment>
<accession>A0ABU0U6B5</accession>